<name>A0A1H8I8Q5_9RHOB</name>
<dbReference type="Pfam" id="PF00724">
    <property type="entry name" value="Oxidored_FMN"/>
    <property type="match status" value="1"/>
</dbReference>
<evidence type="ECO:0000313" key="5">
    <source>
        <dbReference type="EMBL" id="SEN64567.1"/>
    </source>
</evidence>
<gene>
    <name evidence="5" type="ORF">SAMN04488011_105136</name>
</gene>
<dbReference type="RefSeq" id="WP_091845875.1">
    <property type="nucleotide sequence ID" value="NZ_FOCM01000005.1"/>
</dbReference>
<dbReference type="InterPro" id="IPR013785">
    <property type="entry name" value="Aldolase_TIM"/>
</dbReference>
<keyword evidence="6" id="KW-1185">Reference proteome</keyword>
<dbReference type="GO" id="GO:0005829">
    <property type="term" value="C:cytosol"/>
    <property type="evidence" value="ECO:0007669"/>
    <property type="project" value="TreeGrafter"/>
</dbReference>
<proteinExistence type="inferred from homology"/>
<dbReference type="PANTHER" id="PTHR22893">
    <property type="entry name" value="NADH OXIDOREDUCTASE-RELATED"/>
    <property type="match status" value="1"/>
</dbReference>
<dbReference type="Proteomes" id="UP000199372">
    <property type="component" value="Unassembled WGS sequence"/>
</dbReference>
<dbReference type="EMBL" id="FOCM01000005">
    <property type="protein sequence ID" value="SEN64567.1"/>
    <property type="molecule type" value="Genomic_DNA"/>
</dbReference>
<accession>A0A1H8I8Q5</accession>
<evidence type="ECO:0000259" key="4">
    <source>
        <dbReference type="Pfam" id="PF00724"/>
    </source>
</evidence>
<dbReference type="PANTHER" id="PTHR22893:SF91">
    <property type="entry name" value="NADPH DEHYDROGENASE 2-RELATED"/>
    <property type="match status" value="1"/>
</dbReference>
<organism evidence="5 6">
    <name type="scientific">Palleronia pelagia</name>
    <dbReference type="NCBI Taxonomy" id="387096"/>
    <lineage>
        <taxon>Bacteria</taxon>
        <taxon>Pseudomonadati</taxon>
        <taxon>Pseudomonadota</taxon>
        <taxon>Alphaproteobacteria</taxon>
        <taxon>Rhodobacterales</taxon>
        <taxon>Roseobacteraceae</taxon>
        <taxon>Palleronia</taxon>
    </lineage>
</organism>
<evidence type="ECO:0000256" key="2">
    <source>
        <dbReference type="ARBA" id="ARBA00005979"/>
    </source>
</evidence>
<evidence type="ECO:0000256" key="1">
    <source>
        <dbReference type="ARBA" id="ARBA00001917"/>
    </source>
</evidence>
<dbReference type="GO" id="GO:0010181">
    <property type="term" value="F:FMN binding"/>
    <property type="evidence" value="ECO:0007669"/>
    <property type="project" value="InterPro"/>
</dbReference>
<feature type="domain" description="NADH:flavin oxidoreductase/NADH oxidase N-terminal" evidence="4">
    <location>
        <begin position="7"/>
        <end position="338"/>
    </location>
</feature>
<dbReference type="OrthoDB" id="9784632at2"/>
<keyword evidence="3" id="KW-0560">Oxidoreductase</keyword>
<sequence>MAETRTLFDPATMGAIELPNRVLMAPLTRNRSQADGTPNAWAQTYYKQRASAGLILAEATQVSAMGKGYKDTPGIHTDAHVREWRKITDAVHAQGGRIFLQLWHVGRISHSSLLPDNAKPLAPSAVRAQQQTFTENGFEDCSEPQAMTIEQIRETVEQFRDGAERAKEAGFDGVEIHAANGYLLDQFLKDGINDRDDDYGGSPEKRMRFVSEVIDAVATVWPRDRIGIRLSPFGKTNDLSDSDPEAHFTPVYKMVNDKRLAYIHVVEQFPGADVADETFEALKRLRTLWDGFYIANGGYDKDSAVAQIASGHCDAVTFGRDFIANPDLPERFRVGAELNAQDPDTFYGGDERGYIDYPFLPDGTDIDAQDKAA</sequence>
<dbReference type="InterPro" id="IPR001155">
    <property type="entry name" value="OxRdtase_FMN_N"/>
</dbReference>
<dbReference type="SUPFAM" id="SSF51395">
    <property type="entry name" value="FMN-linked oxidoreductases"/>
    <property type="match status" value="1"/>
</dbReference>
<dbReference type="GO" id="GO:0016628">
    <property type="term" value="F:oxidoreductase activity, acting on the CH-CH group of donors, NAD or NADP as acceptor"/>
    <property type="evidence" value="ECO:0007669"/>
    <property type="project" value="UniProtKB-ARBA"/>
</dbReference>
<dbReference type="InterPro" id="IPR045247">
    <property type="entry name" value="Oye-like"/>
</dbReference>
<evidence type="ECO:0000313" key="6">
    <source>
        <dbReference type="Proteomes" id="UP000199372"/>
    </source>
</evidence>
<dbReference type="AlphaFoldDB" id="A0A1H8I8Q5"/>
<dbReference type="Gene3D" id="3.20.20.70">
    <property type="entry name" value="Aldolase class I"/>
    <property type="match status" value="1"/>
</dbReference>
<dbReference type="CDD" id="cd02933">
    <property type="entry name" value="OYE_like_FMN"/>
    <property type="match status" value="1"/>
</dbReference>
<dbReference type="FunFam" id="3.20.20.70:FF:000059">
    <property type="entry name" value="N-ethylmaleimide reductase, FMN-linked"/>
    <property type="match status" value="1"/>
</dbReference>
<evidence type="ECO:0000256" key="3">
    <source>
        <dbReference type="ARBA" id="ARBA00023002"/>
    </source>
</evidence>
<reference evidence="6" key="1">
    <citation type="submission" date="2016-10" db="EMBL/GenBank/DDBJ databases">
        <authorList>
            <person name="Varghese N."/>
            <person name="Submissions S."/>
        </authorList>
    </citation>
    <scope>NUCLEOTIDE SEQUENCE [LARGE SCALE GENOMIC DNA]</scope>
    <source>
        <strain evidence="6">DSM 26893</strain>
    </source>
</reference>
<comment type="cofactor">
    <cofactor evidence="1">
        <name>FMN</name>
        <dbReference type="ChEBI" id="CHEBI:58210"/>
    </cofactor>
</comment>
<protein>
    <submittedName>
        <fullName evidence="5">N-ethylmaleimide reductase</fullName>
    </submittedName>
</protein>
<comment type="similarity">
    <text evidence="2">Belongs to the NADH:flavin oxidoreductase/NADH oxidase family.</text>
</comment>